<proteinExistence type="predicted"/>
<dbReference type="KEGG" id="rsu:NHU_02148"/>
<dbReference type="PATRIC" id="fig|35806.4.peg.2212"/>
<feature type="compositionally biased region" description="Basic and acidic residues" evidence="1">
    <location>
        <begin position="71"/>
        <end position="81"/>
    </location>
</feature>
<gene>
    <name evidence="2" type="ORF">NHU_02148</name>
</gene>
<evidence type="ECO:0000313" key="2">
    <source>
        <dbReference type="EMBL" id="BAQ69302.1"/>
    </source>
</evidence>
<dbReference type="AlphaFoldDB" id="A0A0D6B2H8"/>
<feature type="compositionally biased region" description="Low complexity" evidence="1">
    <location>
        <begin position="114"/>
        <end position="139"/>
    </location>
</feature>
<feature type="region of interest" description="Disordered" evidence="1">
    <location>
        <begin position="42"/>
        <end position="161"/>
    </location>
</feature>
<sequence length="161" mass="15720">MKKVLVAIIILAAFGLGGVLWYLGNMTGSGAESGTGAIAEEAMPEAISEEGRAPGGTGQDVPAAESQSDAEMPRSEGDTRPEAVSTPDAGPETEAAGSGDGSVKAMAPEDETSSAPGAMQEAPAAEAPEAAPSDAAGAEPDPETRDTGAAPEGAVVPEAGE</sequence>
<organism evidence="2 3">
    <name type="scientific">Rhodovulum sulfidophilum</name>
    <name type="common">Rhodobacter sulfidophilus</name>
    <dbReference type="NCBI Taxonomy" id="35806"/>
    <lineage>
        <taxon>Bacteria</taxon>
        <taxon>Pseudomonadati</taxon>
        <taxon>Pseudomonadota</taxon>
        <taxon>Alphaproteobacteria</taxon>
        <taxon>Rhodobacterales</taxon>
        <taxon>Paracoccaceae</taxon>
        <taxon>Rhodovulum</taxon>
    </lineage>
</organism>
<reference evidence="2 3" key="1">
    <citation type="submission" date="2015-02" db="EMBL/GenBank/DDBJ databases">
        <title>Genome sequene of Rhodovulum sulfidophilum DSM 2351.</title>
        <authorList>
            <person name="Nagao N."/>
        </authorList>
    </citation>
    <scope>NUCLEOTIDE SEQUENCE [LARGE SCALE GENOMIC DNA]</scope>
    <source>
        <strain evidence="2 3">DSM 2351</strain>
    </source>
</reference>
<dbReference type="Proteomes" id="UP000064912">
    <property type="component" value="Chromosome"/>
</dbReference>
<dbReference type="EMBL" id="AP014800">
    <property type="protein sequence ID" value="BAQ69302.1"/>
    <property type="molecule type" value="Genomic_DNA"/>
</dbReference>
<evidence type="ECO:0000313" key="3">
    <source>
        <dbReference type="Proteomes" id="UP000064912"/>
    </source>
</evidence>
<evidence type="ECO:0000256" key="1">
    <source>
        <dbReference type="SAM" id="MobiDB-lite"/>
    </source>
</evidence>
<name>A0A0D6B2H8_RHOSU</name>
<accession>A0A0D6B2H8</accession>
<protein>
    <submittedName>
        <fullName evidence="2">Uncharacterized protein</fullName>
    </submittedName>
</protein>